<accession>A0AAJ7IVZ0</accession>
<evidence type="ECO:0000256" key="1">
    <source>
        <dbReference type="ARBA" id="ARBA00003202"/>
    </source>
</evidence>
<keyword evidence="8" id="KW-0653">Protein transport</keyword>
<evidence type="ECO:0000256" key="9">
    <source>
        <dbReference type="ARBA" id="ARBA00023242"/>
    </source>
</evidence>
<feature type="domain" description="Transcription factor Iwr1" evidence="11">
    <location>
        <begin position="143"/>
        <end position="205"/>
    </location>
</feature>
<evidence type="ECO:0000313" key="13">
    <source>
        <dbReference type="RefSeq" id="XP_017878535.1"/>
    </source>
</evidence>
<dbReference type="GO" id="GO:0005737">
    <property type="term" value="C:cytoplasm"/>
    <property type="evidence" value="ECO:0007669"/>
    <property type="project" value="UniProtKB-SubCell"/>
</dbReference>
<gene>
    <name evidence="13 14" type="primary">LOC108624064</name>
</gene>
<dbReference type="GO" id="GO:0005634">
    <property type="term" value="C:nucleus"/>
    <property type="evidence" value="ECO:0007669"/>
    <property type="project" value="UniProtKB-SubCell"/>
</dbReference>
<evidence type="ECO:0000256" key="3">
    <source>
        <dbReference type="ARBA" id="ARBA00004496"/>
    </source>
</evidence>
<keyword evidence="7" id="KW-0963">Cytoplasm</keyword>
<dbReference type="InterPro" id="IPR013883">
    <property type="entry name" value="TF_Iwr1_dom"/>
</dbReference>
<evidence type="ECO:0000256" key="6">
    <source>
        <dbReference type="ARBA" id="ARBA00022448"/>
    </source>
</evidence>
<dbReference type="RefSeq" id="XP_017878536.1">
    <property type="nucleotide sequence ID" value="XM_018023047.2"/>
</dbReference>
<keyword evidence="9" id="KW-0539">Nucleus</keyword>
<dbReference type="Proteomes" id="UP000694925">
    <property type="component" value="Unplaced"/>
</dbReference>
<feature type="compositionally biased region" description="Basic and acidic residues" evidence="10">
    <location>
        <begin position="200"/>
        <end position="211"/>
    </location>
</feature>
<comment type="similarity">
    <text evidence="4">Belongs to the IWR1/SLC7A6OS family.</text>
</comment>
<evidence type="ECO:0000313" key="14">
    <source>
        <dbReference type="RefSeq" id="XP_017878536.1"/>
    </source>
</evidence>
<dbReference type="PANTHER" id="PTHR31196:SF2">
    <property type="entry name" value="RNA POLYMERASE II NUCLEAR LOCALIZATION PROTEIN SLC7A6OS-RELATED"/>
    <property type="match status" value="1"/>
</dbReference>
<dbReference type="AlphaFoldDB" id="A0AAJ7IVZ0"/>
<comment type="function">
    <text evidence="1">Directs RNA polymerase II nuclear import.</text>
</comment>
<dbReference type="RefSeq" id="XP_017878535.1">
    <property type="nucleotide sequence ID" value="XM_018023046.2"/>
</dbReference>
<feature type="region of interest" description="Disordered" evidence="10">
    <location>
        <begin position="185"/>
        <end position="211"/>
    </location>
</feature>
<evidence type="ECO:0000259" key="11">
    <source>
        <dbReference type="Pfam" id="PF08574"/>
    </source>
</evidence>
<evidence type="ECO:0000256" key="8">
    <source>
        <dbReference type="ARBA" id="ARBA00022927"/>
    </source>
</evidence>
<keyword evidence="12" id="KW-1185">Reference proteome</keyword>
<evidence type="ECO:0000313" key="12">
    <source>
        <dbReference type="Proteomes" id="UP000694925"/>
    </source>
</evidence>
<dbReference type="KEGG" id="ccal:108624064"/>
<organism evidence="12 14">
    <name type="scientific">Ceratina calcarata</name>
    <dbReference type="NCBI Taxonomy" id="156304"/>
    <lineage>
        <taxon>Eukaryota</taxon>
        <taxon>Metazoa</taxon>
        <taxon>Ecdysozoa</taxon>
        <taxon>Arthropoda</taxon>
        <taxon>Hexapoda</taxon>
        <taxon>Insecta</taxon>
        <taxon>Pterygota</taxon>
        <taxon>Neoptera</taxon>
        <taxon>Endopterygota</taxon>
        <taxon>Hymenoptera</taxon>
        <taxon>Apocrita</taxon>
        <taxon>Aculeata</taxon>
        <taxon>Apoidea</taxon>
        <taxon>Anthophila</taxon>
        <taxon>Apidae</taxon>
        <taxon>Ceratina</taxon>
        <taxon>Zadontomerus</taxon>
    </lineage>
</organism>
<dbReference type="PANTHER" id="PTHR31196">
    <property type="entry name" value="RNA POLYMERASE II NUCLEAR LOCALIZATION PROTEIN SLC7A6OS-RELATED"/>
    <property type="match status" value="1"/>
</dbReference>
<comment type="subcellular location">
    <subcellularLocation>
        <location evidence="3">Cytoplasm</location>
    </subcellularLocation>
    <subcellularLocation>
        <location evidence="2">Nucleus</location>
    </subcellularLocation>
</comment>
<evidence type="ECO:0000256" key="7">
    <source>
        <dbReference type="ARBA" id="ARBA00022490"/>
    </source>
</evidence>
<evidence type="ECO:0000256" key="5">
    <source>
        <dbReference type="ARBA" id="ARBA00017036"/>
    </source>
</evidence>
<dbReference type="Pfam" id="PF08574">
    <property type="entry name" value="Iwr1"/>
    <property type="match status" value="1"/>
</dbReference>
<evidence type="ECO:0000256" key="4">
    <source>
        <dbReference type="ARBA" id="ARBA00010218"/>
    </source>
</evidence>
<dbReference type="GeneID" id="108624064"/>
<dbReference type="GO" id="GO:0015031">
    <property type="term" value="P:protein transport"/>
    <property type="evidence" value="ECO:0007669"/>
    <property type="project" value="UniProtKB-KW"/>
</dbReference>
<dbReference type="CTD" id="49505"/>
<reference evidence="13 14" key="1">
    <citation type="submission" date="2025-04" db="UniProtKB">
        <authorList>
            <consortium name="RefSeq"/>
        </authorList>
    </citation>
    <scope>IDENTIFICATION</scope>
    <source>
        <tissue evidence="13 14">Whole body</tissue>
    </source>
</reference>
<evidence type="ECO:0000256" key="10">
    <source>
        <dbReference type="SAM" id="MobiDB-lite"/>
    </source>
</evidence>
<sequence length="280" mass="32579">MAAILRVKRRYTDEPLNALVISCKRQKTAENEEAETTLLTPVTTVAKFAGTVDKQEDSVEDIIHNYEKDKLKANFKQHPVDVLSKARKLTKHASAESRYKVVSFFRSLDNSNHEDTKEKCTTVIDIEDSRSMAEEESTEKDNNYVYDLYYAQTEDDIYLDDEVLVHPYEQELVFDNYRDESYRVECESEDSNSESNWRNDYPDSDHSERSINEDDMREAIMNMKINQESDLSDDDDFVYAIDEADVNAYGYSYARYKARLKEELGESEEDSLSEESVEDN</sequence>
<evidence type="ECO:0000256" key="2">
    <source>
        <dbReference type="ARBA" id="ARBA00004123"/>
    </source>
</evidence>
<keyword evidence="6" id="KW-0813">Transport</keyword>
<dbReference type="InterPro" id="IPR040218">
    <property type="entry name" value="SLC7A6OS"/>
</dbReference>
<dbReference type="GO" id="GO:0032502">
    <property type="term" value="P:developmental process"/>
    <property type="evidence" value="ECO:0007669"/>
    <property type="project" value="TreeGrafter"/>
</dbReference>
<protein>
    <recommendedName>
        <fullName evidence="5">Probable RNA polymerase II nuclear localization protein SLC7A6OS</fullName>
    </recommendedName>
</protein>
<name>A0AAJ7IVZ0_9HYME</name>
<proteinExistence type="inferred from homology"/>